<name>A0A7S0KK66_9CHLO</name>
<dbReference type="Pfam" id="PF12368">
    <property type="entry name" value="Rhodanese_C"/>
    <property type="match status" value="1"/>
</dbReference>
<dbReference type="PANTHER" id="PTHR43268:SF6">
    <property type="entry name" value="THIOSULFATE SULFURTRANSFERASE_RHODANESE-LIKE DOMAIN-CONTAINING PROTEIN 2"/>
    <property type="match status" value="1"/>
</dbReference>
<dbReference type="Pfam" id="PF17773">
    <property type="entry name" value="UPF0176_N"/>
    <property type="match status" value="1"/>
</dbReference>
<dbReference type="SMART" id="SM00450">
    <property type="entry name" value="RHOD"/>
    <property type="match status" value="1"/>
</dbReference>
<dbReference type="PROSITE" id="PS50206">
    <property type="entry name" value="RHODANESE_3"/>
    <property type="match status" value="1"/>
</dbReference>
<accession>A0A7S0KK66</accession>
<dbReference type="InterPro" id="IPR001763">
    <property type="entry name" value="Rhodanese-like_dom"/>
</dbReference>
<dbReference type="InterPro" id="IPR022111">
    <property type="entry name" value="Rhodanese_C"/>
</dbReference>
<organism evidence="2">
    <name type="scientific">Ostreococcus mediterraneus</name>
    <dbReference type="NCBI Taxonomy" id="1486918"/>
    <lineage>
        <taxon>Eukaryota</taxon>
        <taxon>Viridiplantae</taxon>
        <taxon>Chlorophyta</taxon>
        <taxon>Mamiellophyceae</taxon>
        <taxon>Mamiellales</taxon>
        <taxon>Bathycoccaceae</taxon>
        <taxon>Ostreococcus</taxon>
    </lineage>
</organism>
<dbReference type="InterPro" id="IPR020936">
    <property type="entry name" value="TrhO"/>
</dbReference>
<dbReference type="InterPro" id="IPR040503">
    <property type="entry name" value="TRHO_N"/>
</dbReference>
<dbReference type="InterPro" id="IPR036873">
    <property type="entry name" value="Rhodanese-like_dom_sf"/>
</dbReference>
<dbReference type="Gene3D" id="3.40.250.10">
    <property type="entry name" value="Rhodanese-like domain"/>
    <property type="match status" value="1"/>
</dbReference>
<evidence type="ECO:0000259" key="1">
    <source>
        <dbReference type="PROSITE" id="PS50206"/>
    </source>
</evidence>
<sequence>MASTARRCPVGTSDAIRTSCSCDPSLGRVVLFYAYVPVARPKELGDAILKAFSKTALTGKIRIAREGINCTAAGDVDTIDAFVAYMTSIKELGLEDKCGDDDFWKRELGCAHAFATLSVRVVDEIVPFGARELDPNTVSEECVDALTPEAWHAALKQMQTLGVNSGTSLLDVRNFYESRIGHFEGSTLAPIRRFSQIKEYLQRDGVLEQHVTGKEMFIFCTGGVRCEKVAAYLTRQLPPEKRPKAVHKLDGGIVAYSKRIGSEESLFKGSNYVFDARGSVKITNDTPATSWCDGCQKPSTRLGKCAGRLCHYVIITCEQCPDDATYCCASCREQTEEAKGLEKFKRRPCECDCFEARERRCAPPPTPTPTPTPV</sequence>
<dbReference type="EMBL" id="HBEW01005659">
    <property type="protein sequence ID" value="CAD8584144.1"/>
    <property type="molecule type" value="Transcribed_RNA"/>
</dbReference>
<evidence type="ECO:0000313" key="2">
    <source>
        <dbReference type="EMBL" id="CAD8584144.1"/>
    </source>
</evidence>
<dbReference type="SUPFAM" id="SSF52821">
    <property type="entry name" value="Rhodanese/Cell cycle control phosphatase"/>
    <property type="match status" value="1"/>
</dbReference>
<protein>
    <recommendedName>
        <fullName evidence="1">Rhodanese domain-containing protein</fullName>
    </recommendedName>
</protein>
<gene>
    <name evidence="2" type="ORF">OMED0929_LOCUS4759</name>
</gene>
<dbReference type="AlphaFoldDB" id="A0A7S0KK66"/>
<dbReference type="Gene3D" id="3.30.70.100">
    <property type="match status" value="1"/>
</dbReference>
<reference evidence="2" key="1">
    <citation type="submission" date="2021-01" db="EMBL/GenBank/DDBJ databases">
        <authorList>
            <person name="Corre E."/>
            <person name="Pelletier E."/>
            <person name="Niang G."/>
            <person name="Scheremetjew M."/>
            <person name="Finn R."/>
            <person name="Kale V."/>
            <person name="Holt S."/>
            <person name="Cochrane G."/>
            <person name="Meng A."/>
            <person name="Brown T."/>
            <person name="Cohen L."/>
        </authorList>
    </citation>
    <scope>NUCLEOTIDE SEQUENCE</scope>
    <source>
        <strain evidence="2">Clade-D-RCC2572</strain>
    </source>
</reference>
<feature type="domain" description="Rhodanese" evidence="1">
    <location>
        <begin position="163"/>
        <end position="265"/>
    </location>
</feature>
<dbReference type="Pfam" id="PF00581">
    <property type="entry name" value="Rhodanese"/>
    <property type="match status" value="1"/>
</dbReference>
<proteinExistence type="predicted"/>
<dbReference type="PANTHER" id="PTHR43268">
    <property type="entry name" value="THIOSULFATE SULFURTRANSFERASE/RHODANESE-LIKE DOMAIN-CONTAINING PROTEIN 2"/>
    <property type="match status" value="1"/>
</dbReference>